<evidence type="ECO:0000256" key="21">
    <source>
        <dbReference type="ARBA" id="ARBA00023160"/>
    </source>
</evidence>
<comment type="catalytic activity">
    <reaction evidence="53">
        <text>hexadecanoyl-[ACP] + H2O = hexadecanoate + holo-[ACP] + H(+)</text>
        <dbReference type="Rhea" id="RHEA:41932"/>
        <dbReference type="Rhea" id="RHEA-COMP:9652"/>
        <dbReference type="Rhea" id="RHEA-COMP:9685"/>
        <dbReference type="ChEBI" id="CHEBI:7896"/>
        <dbReference type="ChEBI" id="CHEBI:15377"/>
        <dbReference type="ChEBI" id="CHEBI:15378"/>
        <dbReference type="ChEBI" id="CHEBI:64479"/>
        <dbReference type="ChEBI" id="CHEBI:78483"/>
        <dbReference type="EC" id="3.1.2.14"/>
    </reaction>
    <physiologicalReaction direction="left-to-right" evidence="53">
        <dbReference type="Rhea" id="RHEA:41933"/>
    </physiologicalReaction>
</comment>
<dbReference type="InterPro" id="IPR020843">
    <property type="entry name" value="ER"/>
</dbReference>
<dbReference type="CDD" id="cd00833">
    <property type="entry name" value="PKS"/>
    <property type="match status" value="1"/>
</dbReference>
<comment type="catalytic activity">
    <reaction evidence="45">
        <text>hexadecanoyl-[ACP] + malonyl-[ACP] + H(+) = 3-oxooctadecanoyl-[ACP] + holo-[ACP] + CO2</text>
        <dbReference type="Rhea" id="RHEA:41916"/>
        <dbReference type="Rhea" id="RHEA-COMP:9623"/>
        <dbReference type="Rhea" id="RHEA-COMP:9652"/>
        <dbReference type="Rhea" id="RHEA-COMP:9653"/>
        <dbReference type="Rhea" id="RHEA-COMP:9685"/>
        <dbReference type="ChEBI" id="CHEBI:15378"/>
        <dbReference type="ChEBI" id="CHEBI:16526"/>
        <dbReference type="ChEBI" id="CHEBI:64479"/>
        <dbReference type="ChEBI" id="CHEBI:78449"/>
        <dbReference type="ChEBI" id="CHEBI:78483"/>
        <dbReference type="ChEBI" id="CHEBI:78487"/>
    </reaction>
    <physiologicalReaction direction="left-to-right" evidence="45">
        <dbReference type="Rhea" id="RHEA:41917"/>
    </physiologicalReaction>
</comment>
<comment type="catalytic activity">
    <reaction evidence="60">
        <text>3-oxooctanoyl-[ACP] + NADPH + H(+) = (3R)-hydroxyoctanoyl-[ACP] + NADP(+)</text>
        <dbReference type="Rhea" id="RHEA:41840"/>
        <dbReference type="Rhea" id="RHEA-COMP:9633"/>
        <dbReference type="Rhea" id="RHEA-COMP:9634"/>
        <dbReference type="ChEBI" id="CHEBI:15378"/>
        <dbReference type="ChEBI" id="CHEBI:57783"/>
        <dbReference type="ChEBI" id="CHEBI:58349"/>
        <dbReference type="ChEBI" id="CHEBI:78460"/>
        <dbReference type="ChEBI" id="CHEBI:78461"/>
    </reaction>
    <physiologicalReaction direction="left-to-right" evidence="60">
        <dbReference type="Rhea" id="RHEA:41841"/>
    </physiologicalReaction>
</comment>
<evidence type="ECO:0000256" key="53">
    <source>
        <dbReference type="ARBA" id="ARBA00048704"/>
    </source>
</evidence>
<dbReference type="Gene3D" id="3.40.50.720">
    <property type="entry name" value="NAD(P)-binding Rossmann-like Domain"/>
    <property type="match status" value="1"/>
</dbReference>
<dbReference type="GO" id="GO:0141148">
    <property type="term" value="F:enoyl-[acyl-carrier-protein] reductase (NADPH) activity"/>
    <property type="evidence" value="ECO:0007669"/>
    <property type="project" value="UniProtKB-EC"/>
</dbReference>
<dbReference type="InterPro" id="IPR013968">
    <property type="entry name" value="PKS_KR"/>
</dbReference>
<evidence type="ECO:0000256" key="1">
    <source>
        <dbReference type="ARBA" id="ARBA00005189"/>
    </source>
</evidence>
<dbReference type="GO" id="GO:0004313">
    <property type="term" value="F:[acyl-carrier-protein] S-acetyltransferase activity"/>
    <property type="evidence" value="ECO:0007669"/>
    <property type="project" value="UniProtKB-EC"/>
</dbReference>
<dbReference type="InterPro" id="IPR050091">
    <property type="entry name" value="PKS_NRPS_Biosynth_Enz"/>
</dbReference>
<dbReference type="Gene3D" id="3.40.47.10">
    <property type="match status" value="1"/>
</dbReference>
<dbReference type="InterPro" id="IPR018201">
    <property type="entry name" value="Ketoacyl_synth_AS"/>
</dbReference>
<dbReference type="SUPFAM" id="SSF53474">
    <property type="entry name" value="alpha/beta-Hydrolases"/>
    <property type="match status" value="1"/>
</dbReference>
<dbReference type="InterPro" id="IPR016036">
    <property type="entry name" value="Malonyl_transacylase_ACP-bd"/>
</dbReference>
<evidence type="ECO:0000256" key="22">
    <source>
        <dbReference type="ARBA" id="ARBA00023268"/>
    </source>
</evidence>
<dbReference type="InterPro" id="IPR036736">
    <property type="entry name" value="ACP-like_sf"/>
</dbReference>
<dbReference type="Pfam" id="PF16197">
    <property type="entry name" value="KAsynt_C_assoc"/>
    <property type="match status" value="1"/>
</dbReference>
<dbReference type="EC" id="1.1.1.100" evidence="5"/>
<name>A0AAD4K5L6_9MUSC</name>
<evidence type="ECO:0000256" key="26">
    <source>
        <dbReference type="ARBA" id="ARBA00023388"/>
    </source>
</evidence>
<comment type="catalytic activity">
    <reaction evidence="57">
        <text>(2E)-tetradecenoyl-[ACP] + NADPH + H(+) = tetradecanoyl-[ACP] + NADP(+)</text>
        <dbReference type="Rhea" id="RHEA:41896"/>
        <dbReference type="Rhea" id="RHEA-COMP:9647"/>
        <dbReference type="Rhea" id="RHEA-COMP:9648"/>
        <dbReference type="ChEBI" id="CHEBI:15378"/>
        <dbReference type="ChEBI" id="CHEBI:57783"/>
        <dbReference type="ChEBI" id="CHEBI:58349"/>
        <dbReference type="ChEBI" id="CHEBI:78475"/>
        <dbReference type="ChEBI" id="CHEBI:78477"/>
    </reaction>
    <physiologicalReaction direction="left-to-right" evidence="57">
        <dbReference type="Rhea" id="RHEA:41897"/>
    </physiologicalReaction>
</comment>
<dbReference type="Pfam" id="PF00698">
    <property type="entry name" value="Acyl_transf_1"/>
    <property type="match status" value="1"/>
</dbReference>
<comment type="catalytic activity">
    <reaction evidence="49">
        <text>a fatty acyl-[ACP] + malonyl-[ACP] + H(+) = a 3-oxoacyl-[ACP] + holo-[ACP] + CO2</text>
        <dbReference type="Rhea" id="RHEA:22836"/>
        <dbReference type="Rhea" id="RHEA-COMP:9623"/>
        <dbReference type="Rhea" id="RHEA-COMP:9685"/>
        <dbReference type="Rhea" id="RHEA-COMP:9916"/>
        <dbReference type="Rhea" id="RHEA-COMP:14125"/>
        <dbReference type="ChEBI" id="CHEBI:15378"/>
        <dbReference type="ChEBI" id="CHEBI:16526"/>
        <dbReference type="ChEBI" id="CHEBI:64479"/>
        <dbReference type="ChEBI" id="CHEBI:78449"/>
        <dbReference type="ChEBI" id="CHEBI:78776"/>
        <dbReference type="ChEBI" id="CHEBI:138651"/>
        <dbReference type="EC" id="2.3.1.41"/>
    </reaction>
    <physiologicalReaction direction="left-to-right" evidence="49">
        <dbReference type="Rhea" id="RHEA:22837"/>
    </physiologicalReaction>
</comment>
<dbReference type="InterPro" id="IPR032821">
    <property type="entry name" value="PKS_assoc"/>
</dbReference>
<dbReference type="SUPFAM" id="SSF52151">
    <property type="entry name" value="FabD/lysophospholipase-like"/>
    <property type="match status" value="1"/>
</dbReference>
<evidence type="ECO:0000256" key="14">
    <source>
        <dbReference type="ARBA" id="ARBA00022832"/>
    </source>
</evidence>
<dbReference type="InterPro" id="IPR020841">
    <property type="entry name" value="PKS_Beta-ketoAc_synthase_dom"/>
</dbReference>
<comment type="catalytic activity">
    <reaction evidence="39">
        <text>(2E)-butenoyl-[ACP] + NADPH + H(+) = butanoyl-[ACP] + NADP(+)</text>
        <dbReference type="Rhea" id="RHEA:41812"/>
        <dbReference type="Rhea" id="RHEA-COMP:9627"/>
        <dbReference type="Rhea" id="RHEA-COMP:9628"/>
        <dbReference type="ChEBI" id="CHEBI:15378"/>
        <dbReference type="ChEBI" id="CHEBI:57783"/>
        <dbReference type="ChEBI" id="CHEBI:58349"/>
        <dbReference type="ChEBI" id="CHEBI:78453"/>
        <dbReference type="ChEBI" id="CHEBI:78454"/>
    </reaction>
    <physiologicalReaction direction="left-to-right" evidence="39">
        <dbReference type="Rhea" id="RHEA:41813"/>
    </physiologicalReaction>
</comment>
<comment type="catalytic activity">
    <reaction evidence="41">
        <text>(2E)-hexadecenoyl-[ACP] + NADPH + H(+) = hexadecanoyl-[ACP] + NADP(+)</text>
        <dbReference type="Rhea" id="RHEA:41912"/>
        <dbReference type="Rhea" id="RHEA-COMP:9651"/>
        <dbReference type="Rhea" id="RHEA-COMP:9652"/>
        <dbReference type="ChEBI" id="CHEBI:15378"/>
        <dbReference type="ChEBI" id="CHEBI:57783"/>
        <dbReference type="ChEBI" id="CHEBI:58349"/>
        <dbReference type="ChEBI" id="CHEBI:78481"/>
        <dbReference type="ChEBI" id="CHEBI:78483"/>
    </reaction>
    <physiologicalReaction direction="left-to-right" evidence="41">
        <dbReference type="Rhea" id="RHEA:41913"/>
    </physiologicalReaction>
</comment>
<evidence type="ECO:0000256" key="52">
    <source>
        <dbReference type="ARBA" id="ARBA00048691"/>
    </source>
</evidence>
<evidence type="ECO:0000256" key="36">
    <source>
        <dbReference type="ARBA" id="ARBA00047400"/>
    </source>
</evidence>
<keyword evidence="21" id="KW-0275">Fatty acid biosynthesis</keyword>
<comment type="catalytic activity">
    <reaction evidence="25">
        <text>(3R)-hydroxyhexanoyl-[ACP] = (2E)-hexenoyl-[ACP] + H2O</text>
        <dbReference type="Rhea" id="RHEA:41828"/>
        <dbReference type="Rhea" id="RHEA-COMP:9630"/>
        <dbReference type="Rhea" id="RHEA-COMP:9631"/>
        <dbReference type="ChEBI" id="CHEBI:15377"/>
        <dbReference type="ChEBI" id="CHEBI:78457"/>
        <dbReference type="ChEBI" id="CHEBI:78458"/>
    </reaction>
    <physiologicalReaction direction="left-to-right" evidence="25">
        <dbReference type="Rhea" id="RHEA:41829"/>
    </physiologicalReaction>
</comment>
<evidence type="ECO:0000256" key="28">
    <source>
        <dbReference type="ARBA" id="ARBA00023398"/>
    </source>
</evidence>
<feature type="region of interest" description="C-terminal hotdog fold" evidence="64">
    <location>
        <begin position="1007"/>
        <end position="1151"/>
    </location>
</feature>
<dbReference type="InterPro" id="IPR011032">
    <property type="entry name" value="GroES-like_sf"/>
</dbReference>
<comment type="catalytic activity">
    <reaction evidence="35">
        <text>hexanoyl-[ACP] + malonyl-[ACP] + H(+) = 3-oxooctanoyl-[ACP] + holo-[ACP] + CO2</text>
        <dbReference type="Rhea" id="RHEA:41836"/>
        <dbReference type="Rhea" id="RHEA-COMP:9623"/>
        <dbReference type="Rhea" id="RHEA-COMP:9632"/>
        <dbReference type="Rhea" id="RHEA-COMP:9633"/>
        <dbReference type="Rhea" id="RHEA-COMP:9685"/>
        <dbReference type="ChEBI" id="CHEBI:15378"/>
        <dbReference type="ChEBI" id="CHEBI:16526"/>
        <dbReference type="ChEBI" id="CHEBI:64479"/>
        <dbReference type="ChEBI" id="CHEBI:78449"/>
        <dbReference type="ChEBI" id="CHEBI:78459"/>
        <dbReference type="ChEBI" id="CHEBI:78460"/>
    </reaction>
    <physiologicalReaction direction="left-to-right" evidence="35">
        <dbReference type="Rhea" id="RHEA:41837"/>
    </physiologicalReaction>
</comment>
<feature type="domain" description="Ketosynthase family 3 (KS3)" evidence="66">
    <location>
        <begin position="21"/>
        <end position="430"/>
    </location>
</feature>
<evidence type="ECO:0000256" key="35">
    <source>
        <dbReference type="ARBA" id="ARBA00047394"/>
    </source>
</evidence>
<dbReference type="FunFam" id="3.40.50.720:FF:000209">
    <property type="entry name" value="Polyketide synthase Pks12"/>
    <property type="match status" value="1"/>
</dbReference>
<comment type="caution">
    <text evidence="68">The sequence shown here is derived from an EMBL/GenBank/DDBJ whole genome shotgun (WGS) entry which is preliminary data.</text>
</comment>
<evidence type="ECO:0000256" key="31">
    <source>
        <dbReference type="ARBA" id="ARBA00023402"/>
    </source>
</evidence>
<comment type="catalytic activity">
    <reaction evidence="52">
        <text>holo-[ACP] + acetyl-CoA = acetyl-[ACP] + CoA</text>
        <dbReference type="Rhea" id="RHEA:41788"/>
        <dbReference type="Rhea" id="RHEA-COMP:9621"/>
        <dbReference type="Rhea" id="RHEA-COMP:9685"/>
        <dbReference type="ChEBI" id="CHEBI:57287"/>
        <dbReference type="ChEBI" id="CHEBI:57288"/>
        <dbReference type="ChEBI" id="CHEBI:64479"/>
        <dbReference type="ChEBI" id="CHEBI:78446"/>
        <dbReference type="EC" id="2.3.1.38"/>
    </reaction>
    <physiologicalReaction direction="left-to-right" evidence="52">
        <dbReference type="Rhea" id="RHEA:41789"/>
    </physiologicalReaction>
</comment>
<evidence type="ECO:0000256" key="49">
    <source>
        <dbReference type="ARBA" id="ARBA00048506"/>
    </source>
</evidence>
<evidence type="ECO:0000313" key="68">
    <source>
        <dbReference type="EMBL" id="KAH8377960.1"/>
    </source>
</evidence>
<evidence type="ECO:0000256" key="27">
    <source>
        <dbReference type="ARBA" id="ARBA00023394"/>
    </source>
</evidence>
<dbReference type="Pfam" id="PF00550">
    <property type="entry name" value="PP-binding"/>
    <property type="match status" value="1"/>
</dbReference>
<evidence type="ECO:0000256" key="24">
    <source>
        <dbReference type="ARBA" id="ARBA00023351"/>
    </source>
</evidence>
<keyword evidence="13" id="KW-0378">Hydrolase</keyword>
<dbReference type="InterPro" id="IPR014043">
    <property type="entry name" value="Acyl_transferase_dom"/>
</dbReference>
<feature type="domain" description="PKS/mFAS DH" evidence="67">
    <location>
        <begin position="867"/>
        <end position="1151"/>
    </location>
</feature>
<evidence type="ECO:0000256" key="62">
    <source>
        <dbReference type="ARBA" id="ARBA00049521"/>
    </source>
</evidence>
<comment type="catalytic activity">
    <reaction evidence="26">
        <text>(3R)-hydroxydecanoyl-[ACP] = (2E)-decenoyl-[ACP] + H2O</text>
        <dbReference type="Rhea" id="RHEA:41860"/>
        <dbReference type="Rhea" id="RHEA-COMP:9638"/>
        <dbReference type="Rhea" id="RHEA-COMP:9639"/>
        <dbReference type="ChEBI" id="CHEBI:15377"/>
        <dbReference type="ChEBI" id="CHEBI:78466"/>
        <dbReference type="ChEBI" id="CHEBI:78467"/>
    </reaction>
    <physiologicalReaction direction="left-to-right" evidence="26">
        <dbReference type="Rhea" id="RHEA:41861"/>
    </physiologicalReaction>
</comment>
<protein>
    <recommendedName>
        <fullName evidence="7">Fatty acid synthase</fullName>
        <ecNumber evidence="5">1.1.1.100</ecNumber>
        <ecNumber evidence="2">1.3.1.39</ecNumber>
        <ecNumber evidence="6">2.3.1.41</ecNumber>
        <ecNumber evidence="4">2.3.1.85</ecNumber>
        <ecNumber evidence="3">3.1.2.14</ecNumber>
    </recommendedName>
</protein>
<dbReference type="InterPro" id="IPR029058">
    <property type="entry name" value="AB_hydrolase_fold"/>
</dbReference>
<comment type="pathway">
    <text evidence="1">Lipid metabolism.</text>
</comment>
<dbReference type="Pfam" id="PF00109">
    <property type="entry name" value="ketoacyl-synt"/>
    <property type="match status" value="1"/>
</dbReference>
<evidence type="ECO:0000256" key="5">
    <source>
        <dbReference type="ARBA" id="ARBA00012948"/>
    </source>
</evidence>
<dbReference type="EC" id="3.1.2.14" evidence="3"/>
<dbReference type="Pfam" id="PF08659">
    <property type="entry name" value="KR"/>
    <property type="match status" value="1"/>
</dbReference>
<comment type="catalytic activity">
    <reaction evidence="61">
        <text>butanoyl-[ACP] + malonyl-[ACP] + H(+) = 3-oxohexanoyl-[ACP] + holo-[ACP] + CO2</text>
        <dbReference type="Rhea" id="RHEA:41820"/>
        <dbReference type="Rhea" id="RHEA-COMP:9623"/>
        <dbReference type="Rhea" id="RHEA-COMP:9628"/>
        <dbReference type="Rhea" id="RHEA-COMP:9629"/>
        <dbReference type="Rhea" id="RHEA-COMP:9685"/>
        <dbReference type="ChEBI" id="CHEBI:15378"/>
        <dbReference type="ChEBI" id="CHEBI:16526"/>
        <dbReference type="ChEBI" id="CHEBI:64479"/>
        <dbReference type="ChEBI" id="CHEBI:78449"/>
        <dbReference type="ChEBI" id="CHEBI:78454"/>
        <dbReference type="ChEBI" id="CHEBI:78456"/>
    </reaction>
    <physiologicalReaction direction="left-to-right" evidence="61">
        <dbReference type="Rhea" id="RHEA:41821"/>
    </physiologicalReaction>
</comment>
<evidence type="ECO:0000256" key="64">
    <source>
        <dbReference type="PROSITE-ProRule" id="PRU01363"/>
    </source>
</evidence>
<dbReference type="SMART" id="SM00827">
    <property type="entry name" value="PKS_AT"/>
    <property type="match status" value="1"/>
</dbReference>
<dbReference type="SMART" id="SM00825">
    <property type="entry name" value="PKS_KS"/>
    <property type="match status" value="1"/>
</dbReference>
<dbReference type="SMART" id="SM00829">
    <property type="entry name" value="PKS_ER"/>
    <property type="match status" value="1"/>
</dbReference>
<evidence type="ECO:0000256" key="63">
    <source>
        <dbReference type="ARBA" id="ARBA00049533"/>
    </source>
</evidence>
<evidence type="ECO:0000256" key="32">
    <source>
        <dbReference type="ARBA" id="ARBA00023442"/>
    </source>
</evidence>
<evidence type="ECO:0000256" key="60">
    <source>
        <dbReference type="ARBA" id="ARBA00049422"/>
    </source>
</evidence>
<evidence type="ECO:0000256" key="9">
    <source>
        <dbReference type="ARBA" id="ARBA00022516"/>
    </source>
</evidence>
<dbReference type="InterPro" id="IPR020806">
    <property type="entry name" value="PKS_PP-bd"/>
</dbReference>
<organism evidence="68 69">
    <name type="scientific">Drosophila rubida</name>
    <dbReference type="NCBI Taxonomy" id="30044"/>
    <lineage>
        <taxon>Eukaryota</taxon>
        <taxon>Metazoa</taxon>
        <taxon>Ecdysozoa</taxon>
        <taxon>Arthropoda</taxon>
        <taxon>Hexapoda</taxon>
        <taxon>Insecta</taxon>
        <taxon>Pterygota</taxon>
        <taxon>Neoptera</taxon>
        <taxon>Endopterygota</taxon>
        <taxon>Diptera</taxon>
        <taxon>Brachycera</taxon>
        <taxon>Muscomorpha</taxon>
        <taxon>Ephydroidea</taxon>
        <taxon>Drosophilidae</taxon>
        <taxon>Drosophila</taxon>
    </lineage>
</organism>
<evidence type="ECO:0000259" key="66">
    <source>
        <dbReference type="PROSITE" id="PS52004"/>
    </source>
</evidence>
<dbReference type="Pfam" id="PF00975">
    <property type="entry name" value="Thioesterase"/>
    <property type="match status" value="1"/>
</dbReference>
<dbReference type="GO" id="GO:0004312">
    <property type="term" value="F:fatty acid synthase activity"/>
    <property type="evidence" value="ECO:0007669"/>
    <property type="project" value="UniProtKB-EC"/>
</dbReference>
<dbReference type="InterPro" id="IPR057326">
    <property type="entry name" value="KR_dom"/>
</dbReference>
<evidence type="ECO:0000256" key="47">
    <source>
        <dbReference type="ARBA" id="ARBA00048289"/>
    </source>
</evidence>
<evidence type="ECO:0000256" key="41">
    <source>
        <dbReference type="ARBA" id="ARBA00047810"/>
    </source>
</evidence>
<dbReference type="InterPro" id="IPR014031">
    <property type="entry name" value="Ketoacyl_synth_C"/>
</dbReference>
<evidence type="ECO:0000256" key="18">
    <source>
        <dbReference type="ARBA" id="ARBA00023002"/>
    </source>
</evidence>
<dbReference type="PROSITE" id="PS52019">
    <property type="entry name" value="PKS_MFAS_DH"/>
    <property type="match status" value="1"/>
</dbReference>
<evidence type="ECO:0000256" key="56">
    <source>
        <dbReference type="ARBA" id="ARBA00049109"/>
    </source>
</evidence>
<dbReference type="Pfam" id="PF02801">
    <property type="entry name" value="Ketoacyl-synt_C"/>
    <property type="match status" value="1"/>
</dbReference>
<dbReference type="SMART" id="SM00823">
    <property type="entry name" value="PKS_PP"/>
    <property type="match status" value="1"/>
</dbReference>
<evidence type="ECO:0000256" key="16">
    <source>
        <dbReference type="ARBA" id="ARBA00022898"/>
    </source>
</evidence>
<dbReference type="EC" id="1.3.1.39" evidence="2"/>
<evidence type="ECO:0000256" key="8">
    <source>
        <dbReference type="ARBA" id="ARBA00022450"/>
    </source>
</evidence>
<evidence type="ECO:0000256" key="3">
    <source>
        <dbReference type="ARBA" id="ARBA00012480"/>
    </source>
</evidence>
<evidence type="ECO:0000256" key="23">
    <source>
        <dbReference type="ARBA" id="ARBA00023332"/>
    </source>
</evidence>
<dbReference type="PROSITE" id="PS52004">
    <property type="entry name" value="KS3_2"/>
    <property type="match status" value="1"/>
</dbReference>
<dbReference type="GO" id="GO:0016297">
    <property type="term" value="F:fatty acyl-[ACP] hydrolase activity"/>
    <property type="evidence" value="ECO:0007669"/>
    <property type="project" value="UniProtKB-EC"/>
</dbReference>
<dbReference type="PROSITE" id="PS00606">
    <property type="entry name" value="KS3_1"/>
    <property type="match status" value="1"/>
</dbReference>
<evidence type="ECO:0000256" key="33">
    <source>
        <dbReference type="ARBA" id="ARBA00044883"/>
    </source>
</evidence>
<dbReference type="Pfam" id="PF13602">
    <property type="entry name" value="ADH_zinc_N_2"/>
    <property type="match status" value="1"/>
</dbReference>
<sequence length="2420" mass="266763">MANKRKGQNQNAANEEASVMEGDIVISGLSGKLPESSNIEEFKQNLLNGIDMVTGDPRRWEAGIYGLPERMAKMRDEDLEKFDDKFFSVHQKQAELMDPCMRMLLELTHEAIIDAGMNPSELRGSRTGVYIGLSFVETEHEIPNMEPSSINGYCLTGCARAMFANRISYTFDFKGPSFIVDTACSSSLVALSHAYTDMRAGRCDYALVAGVNLILKPIFALQFLRLGIVSHDGACKTFDASANGYARADTCAVVFLQRAAHAKRVYASILNVRTNTDGFKEQGVTFPDGHMQEQLLRETYGEIGLSPDQVVYVEAHGSGTPVGDDQEANMLSNFFCRPSRATPLLIGSVKSNMGHAEPASGVSALAKMIIAMEEGIIPRNLHYRTPNPAVPALVEGRLKVVDRNLPWQGGIVGLNSFGFGGANAHVILKSHAKNKSAIAKPKSQTLKLVICSGRTKQAVQQLLDAAVKNRHDDEFLVLINDIHAQPIPLHPYRGFAVVGNSAAACKTEILPYDEEQRPIWFVYAGMGSQWASMAKDLMQLDLFRQSIEHCAEVLAPLDFDLIAVLTTSTESTFDNMLYSFVSIAAIQVALTDLLKALHIEPAGIIGHSAGELGAAYMDGCLTAEQTVLAAYWRGKSVLETPGLPQGKMAAVGLSWDEVRQQLPPECCAVCHNSDDNCTVSGPAAAMDATIKKLQEAGIFVREVGSGGYAFHSRYIADAAPMLRKNLERLITEPKQRSQRWLSTSVLEQDWQTRASRTASAAYFINNLISPVLFNEAIRHIPKNAIIVEIAPHGLFRAILRSLGAKTSYVSLMQRGHANNLEFLISQIGQLYAAGGQPQLLHILPSPAIDYPVSRGTPMLSSLIGWDHSQKWSYPKFKGGRMGTQQCIELDLSKEENKFLAGHTIDGRILFPATGYLTLAWMMLAQQQDRDYQRTPVVFEDVVFHRATILGLSAAAAVKLTINFFQGKGDFEICEGNTLVTSGKIQLVVGQQQQLEQLNLPDLPGSAGAIKLSTKDVYKELRLRGYDYSGLFQGIVDTDVQAVAGHLSWADNWISFVDTMLQFRILSNNSRELHVPTGIERILIDPTKHLELMKQHQQRPPVSWYRNIAVIKSGAVEIHNVKTAQTQRRSGNQNLASLERYSFIPYKQATIPRGDQQRARHMALTVAMQLIIENSGGAIKIKGVEVAGTRSSPETLIAPKLLEIIEREPIMVADVIVSTASSNNESELRAALQEAGVRVTAADLAVSPVERQCDFLYALNLLSTASMAETYLKHGIESIKPETGFILLEESVSGYQAAGRTQLERSQLVPVLEHAYDSDRLLILARKHIGKERAQCAIVRMTNDHFKWVTDLKNVMTKTQTDQQRIYVVAQGEPSSGAVGFVNCLKREQHGNRIRLYMLQDAGLPFFSLTEPFYLDQLDKDLSINIYQNGNWGTYRHLPMEAHQPLLTVEQAYVNTLIKGDLSSLNWIESPRTASQTPTYRNLEPCTVYYAPLNFRDIMLASGKLGVDALPGNLAHQDCVLGLEFAGRDSHGQRIMAMVPAKSLATYCLANKNLLWNIPDNWSMEEAATVPCVYATVYYALVVRGQMKKGERILIHAGSGGVGQAAISVALHHGLTVFTTVGSKEKRDFLLKRFPKLQARNIGNSRDTSFEQLIMNETFGEGVELVLNSLSEDKLQASVRCLGLNGRFLEIGKFDLSNNSPLGMSVFLKNSSFHGILLDSVMEGKEEIQKQIVSLVADGIKSGAVLPLPITLFTDQEIEKAFRFMASGKHIGKVVVKVRNEEQQAALPKPRLINAIPRTYMHPEKSYILIGGLGGFGLELTNWLVTRGARFIVLNSHSGLKTGYQALMIRRWHDRGVKLVIDTNDVTTDAGCRKLLESSNKIALVGGIFNLAAVLRDSIFEHQTMKHFEAVAAPKISITKHLDHHSRSMCPALEHFICFSSLAAGRGNPGQSNYGLANSAMERICEKRQAEGYPGTAIQWGAIGDTGLVMELTGNNDTVVGGTLPQRMSSCLHTLDIFMQQPHPVLASMVLAEKRKAEAATRQSLIATIAKIMGLRDVNSIQDKTTLFDLGMDSLMSTEIKQTLERNFDLVLSAQEIRQLSFSALKHIDSQATQEQTSASLINGEATAANHLHETTSDDQSDETRNVFAKEVLPQSVLVRLHSMATKESCKPAVFFLAPIEGFTIAVEGLAASLTCPAYGLQCTEQVPLDSIEACAAYYLQQIQKIQPRGPYNIVGYSYGCLLAHAIGVALEQLRFNVKVIMLDGAPTMASGYVQEAKKQTDDLNRQQSMTLAYFGALLADVDYNQLLQLLEGHKTWTLKLEKLADTLTTYTQQSKDVIKKAACMFKQKLLLSESYKGVQQLNSDVVLIKSAEHNAIMSQDDYGLKEICSAQIDMHVVEGTHRTFLKAIQTCQIVERVLHK</sequence>
<comment type="catalytic activity">
    <reaction evidence="33">
        <text>acetyl-CoA + n malonyl-CoA + 2n NADPH + 2n H(+) = a long-chain fatty acid + (n+1) CoA + n CO2 + 2n NADP(+).</text>
        <dbReference type="EC" id="2.3.1.85"/>
    </reaction>
</comment>
<evidence type="ECO:0000256" key="46">
    <source>
        <dbReference type="ARBA" id="ARBA00048281"/>
    </source>
</evidence>
<dbReference type="GO" id="GO:0006633">
    <property type="term" value="P:fatty acid biosynthetic process"/>
    <property type="evidence" value="ECO:0007669"/>
    <property type="project" value="UniProtKB-KW"/>
</dbReference>
<evidence type="ECO:0000259" key="65">
    <source>
        <dbReference type="PROSITE" id="PS50075"/>
    </source>
</evidence>
<comment type="catalytic activity">
    <reaction evidence="36">
        <text>a (3R)-hydroxyacyl-[ACP] + NADP(+) = a 3-oxoacyl-[ACP] + NADPH + H(+)</text>
        <dbReference type="Rhea" id="RHEA:17397"/>
        <dbReference type="Rhea" id="RHEA-COMP:9916"/>
        <dbReference type="Rhea" id="RHEA-COMP:9945"/>
        <dbReference type="ChEBI" id="CHEBI:15378"/>
        <dbReference type="ChEBI" id="CHEBI:57783"/>
        <dbReference type="ChEBI" id="CHEBI:58349"/>
        <dbReference type="ChEBI" id="CHEBI:78776"/>
        <dbReference type="ChEBI" id="CHEBI:78827"/>
        <dbReference type="EC" id="1.1.1.100"/>
    </reaction>
    <physiologicalReaction direction="right-to-left" evidence="36">
        <dbReference type="Rhea" id="RHEA:17399"/>
    </physiologicalReaction>
</comment>
<dbReference type="FunFam" id="3.90.180.10:FF:000015">
    <property type="entry name" value="Fatty acid synthase"/>
    <property type="match status" value="1"/>
</dbReference>
<dbReference type="InterPro" id="IPR001227">
    <property type="entry name" value="Ac_transferase_dom_sf"/>
</dbReference>
<reference evidence="68" key="1">
    <citation type="journal article" date="2021" name="Mol. Ecol. Resour.">
        <title>Phylogenomic analyses of the genus Drosophila reveals genomic signals of climate adaptation.</title>
        <authorList>
            <person name="Li F."/>
            <person name="Rane R.V."/>
            <person name="Luria V."/>
            <person name="Xiong Z."/>
            <person name="Chen J."/>
            <person name="Li Z."/>
            <person name="Catullo R.A."/>
            <person name="Griffin P.C."/>
            <person name="Schiffer M."/>
            <person name="Pearce S."/>
            <person name="Lee S.F."/>
            <person name="McElroy K."/>
            <person name="Stocker A."/>
            <person name="Shirriffs J."/>
            <person name="Cockerell F."/>
            <person name="Coppin C."/>
            <person name="Sgro C.M."/>
            <person name="Karger A."/>
            <person name="Cain J.W."/>
            <person name="Weber J.A."/>
            <person name="Santpere G."/>
            <person name="Kirschner M.W."/>
            <person name="Hoffmann A.A."/>
            <person name="Oakeshott J.G."/>
            <person name="Zhang G."/>
        </authorList>
    </citation>
    <scope>NUCLEOTIDE SEQUENCE</scope>
    <source>
        <strain evidence="68">BGI-SZ-2011g</strain>
    </source>
</reference>
<keyword evidence="11" id="KW-0808">Transferase</keyword>
<dbReference type="EC" id="2.3.1.41" evidence="6"/>
<dbReference type="PANTHER" id="PTHR43775:SF7">
    <property type="entry name" value="FATTY ACID SYNTHASE"/>
    <property type="match status" value="1"/>
</dbReference>
<dbReference type="Proteomes" id="UP001200034">
    <property type="component" value="Unassembled WGS sequence"/>
</dbReference>
<keyword evidence="20" id="KW-0443">Lipid metabolism</keyword>
<keyword evidence="12" id="KW-0702">S-nitrosylation</keyword>
<keyword evidence="17" id="KW-0007">Acetylation</keyword>
<comment type="catalytic activity">
    <reaction evidence="40">
        <text>dodecanoyl-[ACP] + malonyl-[ACP] + H(+) = 3-oxotetradecanoyl-[ACP] + holo-[ACP] + CO2</text>
        <dbReference type="Rhea" id="RHEA:41884"/>
        <dbReference type="Rhea" id="RHEA-COMP:9623"/>
        <dbReference type="Rhea" id="RHEA-COMP:9644"/>
        <dbReference type="Rhea" id="RHEA-COMP:9645"/>
        <dbReference type="Rhea" id="RHEA-COMP:9685"/>
        <dbReference type="ChEBI" id="CHEBI:15378"/>
        <dbReference type="ChEBI" id="CHEBI:16526"/>
        <dbReference type="ChEBI" id="CHEBI:64479"/>
        <dbReference type="ChEBI" id="CHEBI:65264"/>
        <dbReference type="ChEBI" id="CHEBI:78449"/>
        <dbReference type="ChEBI" id="CHEBI:78473"/>
    </reaction>
    <physiologicalReaction direction="left-to-right" evidence="40">
        <dbReference type="Rhea" id="RHEA:41885"/>
    </physiologicalReaction>
</comment>
<comment type="catalytic activity">
    <reaction evidence="28">
        <text>(3R)-hydroxytetradecanoyl-[ACP] = (2E)-tetradecenoyl-[ACP] + H2O</text>
        <dbReference type="Rhea" id="RHEA:41892"/>
        <dbReference type="Rhea" id="RHEA-COMP:9646"/>
        <dbReference type="Rhea" id="RHEA-COMP:9647"/>
        <dbReference type="ChEBI" id="CHEBI:15377"/>
        <dbReference type="ChEBI" id="CHEBI:78474"/>
        <dbReference type="ChEBI" id="CHEBI:78475"/>
    </reaction>
    <physiologicalReaction direction="left-to-right" evidence="28">
        <dbReference type="Rhea" id="RHEA:41893"/>
    </physiologicalReaction>
</comment>
<evidence type="ECO:0000256" key="7">
    <source>
        <dbReference type="ARBA" id="ARBA00018769"/>
    </source>
</evidence>
<dbReference type="CDD" id="cd05195">
    <property type="entry name" value="enoyl_red"/>
    <property type="match status" value="1"/>
</dbReference>
<dbReference type="SUPFAM" id="SSF53901">
    <property type="entry name" value="Thiolase-like"/>
    <property type="match status" value="1"/>
</dbReference>
<dbReference type="InterPro" id="IPR016039">
    <property type="entry name" value="Thiolase-like"/>
</dbReference>
<evidence type="ECO:0000256" key="17">
    <source>
        <dbReference type="ARBA" id="ARBA00022990"/>
    </source>
</evidence>
<comment type="catalytic activity">
    <reaction evidence="43">
        <text>3-oxobutanoyl-[ACP] + NADPH + H(+) = (3R)-hydroxybutanoyl-[ACP] + NADP(+)</text>
        <dbReference type="Rhea" id="RHEA:41804"/>
        <dbReference type="Rhea" id="RHEA-COMP:9625"/>
        <dbReference type="Rhea" id="RHEA-COMP:9626"/>
        <dbReference type="ChEBI" id="CHEBI:15378"/>
        <dbReference type="ChEBI" id="CHEBI:57783"/>
        <dbReference type="ChEBI" id="CHEBI:58349"/>
        <dbReference type="ChEBI" id="CHEBI:78450"/>
        <dbReference type="ChEBI" id="CHEBI:78451"/>
    </reaction>
    <physiologicalReaction direction="left-to-right" evidence="43">
        <dbReference type="Rhea" id="RHEA:41805"/>
    </physiologicalReaction>
</comment>
<dbReference type="PANTHER" id="PTHR43775">
    <property type="entry name" value="FATTY ACID SYNTHASE"/>
    <property type="match status" value="1"/>
</dbReference>
<keyword evidence="14" id="KW-0276">Fatty acid metabolism</keyword>
<dbReference type="InterPro" id="IPR049552">
    <property type="entry name" value="PKS_DH_N"/>
</dbReference>
<dbReference type="InterPro" id="IPR036291">
    <property type="entry name" value="NAD(P)-bd_dom_sf"/>
</dbReference>
<proteinExistence type="predicted"/>
<evidence type="ECO:0000256" key="13">
    <source>
        <dbReference type="ARBA" id="ARBA00022801"/>
    </source>
</evidence>
<comment type="catalytic activity">
    <reaction evidence="63">
        <text>octanoyl-[ACP] + malonyl-[ACP] + H(+) = 3-oxodecanoyl-[ACP] + holo-[ACP] + CO2</text>
        <dbReference type="Rhea" id="RHEA:41852"/>
        <dbReference type="Rhea" id="RHEA-COMP:9623"/>
        <dbReference type="Rhea" id="RHEA-COMP:9636"/>
        <dbReference type="Rhea" id="RHEA-COMP:9637"/>
        <dbReference type="Rhea" id="RHEA-COMP:9685"/>
        <dbReference type="ChEBI" id="CHEBI:15378"/>
        <dbReference type="ChEBI" id="CHEBI:16526"/>
        <dbReference type="ChEBI" id="CHEBI:64479"/>
        <dbReference type="ChEBI" id="CHEBI:78449"/>
        <dbReference type="ChEBI" id="CHEBI:78463"/>
        <dbReference type="ChEBI" id="CHEBI:78464"/>
    </reaction>
    <physiologicalReaction direction="left-to-right" evidence="63">
        <dbReference type="Rhea" id="RHEA:41853"/>
    </physiologicalReaction>
</comment>
<comment type="catalytic activity">
    <reaction evidence="37">
        <text>3-oxodecanoyl-[ACP] + NADPH + H(+) = (3R)-hydroxydecanoyl-[ACP] + NADP(+)</text>
        <dbReference type="Rhea" id="RHEA:41856"/>
        <dbReference type="Rhea" id="RHEA-COMP:9637"/>
        <dbReference type="Rhea" id="RHEA-COMP:9638"/>
        <dbReference type="ChEBI" id="CHEBI:15378"/>
        <dbReference type="ChEBI" id="CHEBI:57783"/>
        <dbReference type="ChEBI" id="CHEBI:58349"/>
        <dbReference type="ChEBI" id="CHEBI:78464"/>
        <dbReference type="ChEBI" id="CHEBI:78466"/>
    </reaction>
    <physiologicalReaction direction="left-to-right" evidence="37">
        <dbReference type="Rhea" id="RHEA:41857"/>
    </physiologicalReaction>
</comment>
<dbReference type="InterPro" id="IPR049900">
    <property type="entry name" value="PKS_mFAS_DH"/>
</dbReference>
<keyword evidence="10" id="KW-0597">Phosphoprotein</keyword>
<evidence type="ECO:0000256" key="20">
    <source>
        <dbReference type="ARBA" id="ARBA00023098"/>
    </source>
</evidence>
<evidence type="ECO:0000256" key="45">
    <source>
        <dbReference type="ARBA" id="ARBA00048051"/>
    </source>
</evidence>
<comment type="catalytic activity">
    <reaction evidence="62">
        <text>(2E)-decenoyl-[ACP] + NADPH + H(+) = decanoyl-[ACP] + NADP(+)</text>
        <dbReference type="Rhea" id="RHEA:41864"/>
        <dbReference type="Rhea" id="RHEA-COMP:9639"/>
        <dbReference type="Rhea" id="RHEA-COMP:9640"/>
        <dbReference type="ChEBI" id="CHEBI:15378"/>
        <dbReference type="ChEBI" id="CHEBI:57783"/>
        <dbReference type="ChEBI" id="CHEBI:58349"/>
        <dbReference type="ChEBI" id="CHEBI:78467"/>
        <dbReference type="ChEBI" id="CHEBI:78468"/>
    </reaction>
    <physiologicalReaction direction="left-to-right" evidence="62">
        <dbReference type="Rhea" id="RHEA:41865"/>
    </physiologicalReaction>
</comment>
<accession>A0AAD4K5L6</accession>
<dbReference type="InterPro" id="IPR016035">
    <property type="entry name" value="Acyl_Trfase/lysoPLipase"/>
</dbReference>
<keyword evidence="19" id="KW-0520">NAD</keyword>
<dbReference type="InterPro" id="IPR009081">
    <property type="entry name" value="PP-bd_ACP"/>
</dbReference>
<evidence type="ECO:0000256" key="4">
    <source>
        <dbReference type="ARBA" id="ARBA00012873"/>
    </source>
</evidence>
<comment type="catalytic activity">
    <reaction evidence="29">
        <text>(3R)-hydroxyoctadecanoyl-[ACP] = (2E)-octadecenoyl-[ACP] + H2O</text>
        <dbReference type="Rhea" id="RHEA:41924"/>
        <dbReference type="Rhea" id="RHEA-COMP:9654"/>
        <dbReference type="Rhea" id="RHEA-COMP:9655"/>
        <dbReference type="ChEBI" id="CHEBI:15377"/>
        <dbReference type="ChEBI" id="CHEBI:78488"/>
        <dbReference type="ChEBI" id="CHEBI:78489"/>
    </reaction>
    <physiologicalReaction direction="left-to-right" evidence="29">
        <dbReference type="Rhea" id="RHEA:41925"/>
    </physiologicalReaction>
</comment>
<comment type="catalytic activity">
    <reaction evidence="56">
        <text>decanoyl-[ACP] + malonyl-[ACP] + H(+) = 3-oxododecanoyl-[ACP] + holo-[ACP] + CO2</text>
        <dbReference type="Rhea" id="RHEA:41868"/>
        <dbReference type="Rhea" id="RHEA-COMP:9623"/>
        <dbReference type="Rhea" id="RHEA-COMP:9640"/>
        <dbReference type="Rhea" id="RHEA-COMP:9641"/>
        <dbReference type="Rhea" id="RHEA-COMP:9685"/>
        <dbReference type="ChEBI" id="CHEBI:15378"/>
        <dbReference type="ChEBI" id="CHEBI:16526"/>
        <dbReference type="ChEBI" id="CHEBI:64479"/>
        <dbReference type="ChEBI" id="CHEBI:78449"/>
        <dbReference type="ChEBI" id="CHEBI:78468"/>
        <dbReference type="ChEBI" id="CHEBI:78469"/>
    </reaction>
    <physiologicalReaction direction="left-to-right" evidence="56">
        <dbReference type="Rhea" id="RHEA:41869"/>
    </physiologicalReaction>
</comment>
<comment type="catalytic activity">
    <reaction evidence="51">
        <text>a 2,3-saturated acyl-[ACP] + NADP(+) = a (2E)-enoyl-[ACP] + NADPH + H(+)</text>
        <dbReference type="Rhea" id="RHEA:22564"/>
        <dbReference type="Rhea" id="RHEA-COMP:9925"/>
        <dbReference type="Rhea" id="RHEA-COMP:9926"/>
        <dbReference type="ChEBI" id="CHEBI:15378"/>
        <dbReference type="ChEBI" id="CHEBI:57783"/>
        <dbReference type="ChEBI" id="CHEBI:58349"/>
        <dbReference type="ChEBI" id="CHEBI:78784"/>
        <dbReference type="ChEBI" id="CHEBI:78785"/>
        <dbReference type="EC" id="1.3.1.39"/>
    </reaction>
    <physiologicalReaction direction="right-to-left" evidence="51">
        <dbReference type="Rhea" id="RHEA:22566"/>
    </physiologicalReaction>
</comment>
<keyword evidence="18" id="KW-0560">Oxidoreductase</keyword>
<evidence type="ECO:0000256" key="58">
    <source>
        <dbReference type="ARBA" id="ARBA00049263"/>
    </source>
</evidence>
<dbReference type="InterPro" id="IPR042104">
    <property type="entry name" value="PKS_dehydratase_sf"/>
</dbReference>
<comment type="catalytic activity">
    <reaction evidence="50">
        <text>3-oxohexanoyl-[ACP] + NADPH + H(+) = (3R)-hydroxyhexanoyl-[ACP] + NADP(+)</text>
        <dbReference type="Rhea" id="RHEA:41824"/>
        <dbReference type="Rhea" id="RHEA-COMP:9629"/>
        <dbReference type="Rhea" id="RHEA-COMP:9630"/>
        <dbReference type="ChEBI" id="CHEBI:15378"/>
        <dbReference type="ChEBI" id="CHEBI:57783"/>
        <dbReference type="ChEBI" id="CHEBI:58349"/>
        <dbReference type="ChEBI" id="CHEBI:78456"/>
        <dbReference type="ChEBI" id="CHEBI:78457"/>
    </reaction>
    <physiologicalReaction direction="left-to-right" evidence="50">
        <dbReference type="Rhea" id="RHEA:41825"/>
    </physiologicalReaction>
</comment>
<dbReference type="SUPFAM" id="SSF50129">
    <property type="entry name" value="GroES-like"/>
    <property type="match status" value="1"/>
</dbReference>
<keyword evidence="9" id="KW-0444">Lipid biosynthesis</keyword>
<keyword evidence="69" id="KW-1185">Reference proteome</keyword>
<evidence type="ECO:0000313" key="69">
    <source>
        <dbReference type="Proteomes" id="UP001200034"/>
    </source>
</evidence>
<dbReference type="CDD" id="cd08954">
    <property type="entry name" value="KR_1_FAS_SDR_x"/>
    <property type="match status" value="1"/>
</dbReference>
<dbReference type="SMART" id="SM00826">
    <property type="entry name" value="PKS_DH"/>
    <property type="match status" value="1"/>
</dbReference>
<dbReference type="InterPro" id="IPR014030">
    <property type="entry name" value="Ketoacyl_synth_N"/>
</dbReference>
<dbReference type="GO" id="GO:0031177">
    <property type="term" value="F:phosphopantetheine binding"/>
    <property type="evidence" value="ECO:0007669"/>
    <property type="project" value="InterPro"/>
</dbReference>
<evidence type="ECO:0000256" key="29">
    <source>
        <dbReference type="ARBA" id="ARBA00023399"/>
    </source>
</evidence>
<evidence type="ECO:0000256" key="12">
    <source>
        <dbReference type="ARBA" id="ARBA00022799"/>
    </source>
</evidence>
<keyword evidence="15" id="KW-0521">NADP</keyword>
<evidence type="ECO:0000256" key="30">
    <source>
        <dbReference type="ARBA" id="ARBA00023401"/>
    </source>
</evidence>
<evidence type="ECO:0000256" key="10">
    <source>
        <dbReference type="ARBA" id="ARBA00022553"/>
    </source>
</evidence>
<evidence type="ECO:0000256" key="48">
    <source>
        <dbReference type="ARBA" id="ARBA00048420"/>
    </source>
</evidence>
<evidence type="ECO:0000256" key="54">
    <source>
        <dbReference type="ARBA" id="ARBA00048935"/>
    </source>
</evidence>
<comment type="catalytic activity">
    <reaction evidence="47">
        <text>tetradecanoyl-[ACP] + H2O = tetradecanoate + holo-[ACP] + H(+)</text>
        <dbReference type="Rhea" id="RHEA:30123"/>
        <dbReference type="Rhea" id="RHEA-COMP:9648"/>
        <dbReference type="Rhea" id="RHEA-COMP:9685"/>
        <dbReference type="ChEBI" id="CHEBI:15377"/>
        <dbReference type="ChEBI" id="CHEBI:15378"/>
        <dbReference type="ChEBI" id="CHEBI:30807"/>
        <dbReference type="ChEBI" id="CHEBI:64479"/>
        <dbReference type="ChEBI" id="CHEBI:78477"/>
        <dbReference type="EC" id="3.1.2.14"/>
    </reaction>
    <physiologicalReaction direction="left-to-right" evidence="47">
        <dbReference type="Rhea" id="RHEA:30124"/>
    </physiologicalReaction>
</comment>
<dbReference type="SUPFAM" id="SSF51735">
    <property type="entry name" value="NAD(P)-binding Rossmann-fold domains"/>
    <property type="match status" value="2"/>
</dbReference>
<dbReference type="Gene3D" id="3.40.366.10">
    <property type="entry name" value="Malonyl-Coenzyme A Acyl Carrier Protein, domain 2"/>
    <property type="match status" value="1"/>
</dbReference>
<evidence type="ECO:0000256" key="44">
    <source>
        <dbReference type="ARBA" id="ARBA00047961"/>
    </source>
</evidence>
<comment type="catalytic activity">
    <reaction evidence="27">
        <text>a (3R)-hydroxyacyl-[ACP] = a (2E)-enoyl-[ACP] + H2O</text>
        <dbReference type="Rhea" id="RHEA:13097"/>
        <dbReference type="Rhea" id="RHEA-COMP:9925"/>
        <dbReference type="Rhea" id="RHEA-COMP:9945"/>
        <dbReference type="ChEBI" id="CHEBI:15377"/>
        <dbReference type="ChEBI" id="CHEBI:78784"/>
        <dbReference type="ChEBI" id="CHEBI:78827"/>
        <dbReference type="EC" id="4.2.1.59"/>
    </reaction>
    <physiologicalReaction direction="left-to-right" evidence="27">
        <dbReference type="Rhea" id="RHEA:13098"/>
    </physiologicalReaction>
</comment>
<dbReference type="InterPro" id="IPR049391">
    <property type="entry name" value="FAS_pseudo-KR"/>
</dbReference>
<evidence type="ECO:0000256" key="25">
    <source>
        <dbReference type="ARBA" id="ARBA00023373"/>
    </source>
</evidence>
<dbReference type="InterPro" id="IPR001031">
    <property type="entry name" value="Thioesterase"/>
</dbReference>
<dbReference type="EC" id="2.3.1.85" evidence="4"/>
<dbReference type="PROSITE" id="PS50075">
    <property type="entry name" value="CARRIER"/>
    <property type="match status" value="1"/>
</dbReference>
<evidence type="ECO:0000256" key="38">
    <source>
        <dbReference type="ARBA" id="ARBA00047451"/>
    </source>
</evidence>
<evidence type="ECO:0000256" key="57">
    <source>
        <dbReference type="ARBA" id="ARBA00049171"/>
    </source>
</evidence>
<dbReference type="FunFam" id="1.10.1200.10:FF:000013">
    <property type="entry name" value="Fatty acid synthase"/>
    <property type="match status" value="1"/>
</dbReference>
<keyword evidence="16" id="KW-0663">Pyridoxal phosphate</keyword>
<evidence type="ECO:0000256" key="40">
    <source>
        <dbReference type="ARBA" id="ARBA00047578"/>
    </source>
</evidence>
<comment type="catalytic activity">
    <reaction evidence="46">
        <text>(2E)-dodecenoyl-[ACP] + NADPH + H(+) = dodecanoyl-[ACP] + NADP(+)</text>
        <dbReference type="Rhea" id="RHEA:41880"/>
        <dbReference type="Rhea" id="RHEA-COMP:9643"/>
        <dbReference type="Rhea" id="RHEA-COMP:9644"/>
        <dbReference type="ChEBI" id="CHEBI:15378"/>
        <dbReference type="ChEBI" id="CHEBI:57783"/>
        <dbReference type="ChEBI" id="CHEBI:58349"/>
        <dbReference type="ChEBI" id="CHEBI:65264"/>
        <dbReference type="ChEBI" id="CHEBI:78472"/>
    </reaction>
    <physiologicalReaction direction="left-to-right" evidence="46">
        <dbReference type="Rhea" id="RHEA:41881"/>
    </physiologicalReaction>
</comment>
<evidence type="ECO:0000256" key="39">
    <source>
        <dbReference type="ARBA" id="ARBA00047500"/>
    </source>
</evidence>
<evidence type="ECO:0000256" key="59">
    <source>
        <dbReference type="ARBA" id="ARBA00049414"/>
    </source>
</evidence>
<evidence type="ECO:0000256" key="51">
    <source>
        <dbReference type="ARBA" id="ARBA00048650"/>
    </source>
</evidence>
<keyword evidence="22" id="KW-0511">Multifunctional enzyme</keyword>
<comment type="catalytic activity">
    <reaction evidence="55">
        <text>(2E)-octadecenoyl-[ACP] + NADPH + H(+) = octadecanoyl-[ACP] + NADP(+)</text>
        <dbReference type="Rhea" id="RHEA:41928"/>
        <dbReference type="Rhea" id="RHEA-COMP:9655"/>
        <dbReference type="Rhea" id="RHEA-COMP:9656"/>
        <dbReference type="ChEBI" id="CHEBI:15378"/>
        <dbReference type="ChEBI" id="CHEBI:57783"/>
        <dbReference type="ChEBI" id="CHEBI:58349"/>
        <dbReference type="ChEBI" id="CHEBI:78489"/>
        <dbReference type="ChEBI" id="CHEBI:78495"/>
    </reaction>
    <physiologicalReaction direction="left-to-right" evidence="55">
        <dbReference type="Rhea" id="RHEA:41929"/>
    </physiologicalReaction>
</comment>
<comment type="catalytic activity">
    <reaction evidence="58">
        <text>3-oxododecanoyl-[ACP] + NADPH + H(+) = (3R)-hydroxydodecanoyl-[ACP] + NADP(+)</text>
        <dbReference type="Rhea" id="RHEA:41872"/>
        <dbReference type="Rhea" id="RHEA-COMP:9641"/>
        <dbReference type="Rhea" id="RHEA-COMP:9642"/>
        <dbReference type="ChEBI" id="CHEBI:15378"/>
        <dbReference type="ChEBI" id="CHEBI:57783"/>
        <dbReference type="ChEBI" id="CHEBI:58349"/>
        <dbReference type="ChEBI" id="CHEBI:78469"/>
        <dbReference type="ChEBI" id="CHEBI:78470"/>
    </reaction>
    <physiologicalReaction direction="left-to-right" evidence="58">
        <dbReference type="Rhea" id="RHEA:41873"/>
    </physiologicalReaction>
</comment>
<dbReference type="SUPFAM" id="SSF47336">
    <property type="entry name" value="ACP-like"/>
    <property type="match status" value="1"/>
</dbReference>
<evidence type="ECO:0000256" key="19">
    <source>
        <dbReference type="ARBA" id="ARBA00023027"/>
    </source>
</evidence>
<dbReference type="Gene3D" id="1.10.1200.10">
    <property type="entry name" value="ACP-like"/>
    <property type="match status" value="1"/>
</dbReference>
<dbReference type="InterPro" id="IPR020807">
    <property type="entry name" value="PKS_DH"/>
</dbReference>
<comment type="catalytic activity">
    <reaction evidence="23">
        <text>(3R)-hydroxyoctanoyl-[ACP] = (2E)-octenoyl-[ACP] + H2O</text>
        <dbReference type="Rhea" id="RHEA:41844"/>
        <dbReference type="Rhea" id="RHEA-COMP:9634"/>
        <dbReference type="Rhea" id="RHEA-COMP:9635"/>
        <dbReference type="ChEBI" id="CHEBI:15377"/>
        <dbReference type="ChEBI" id="CHEBI:78461"/>
        <dbReference type="ChEBI" id="CHEBI:78462"/>
    </reaction>
    <physiologicalReaction direction="left-to-right" evidence="23">
        <dbReference type="Rhea" id="RHEA:41845"/>
    </physiologicalReaction>
</comment>
<dbReference type="Pfam" id="PF21149">
    <property type="entry name" value="FAS_pseudo-KR"/>
    <property type="match status" value="1"/>
</dbReference>
<dbReference type="GO" id="GO:0004315">
    <property type="term" value="F:3-oxoacyl-[acyl-carrier-protein] synthase activity"/>
    <property type="evidence" value="ECO:0007669"/>
    <property type="project" value="UniProtKB-EC"/>
</dbReference>
<evidence type="ECO:0000256" key="42">
    <source>
        <dbReference type="ARBA" id="ARBA00047897"/>
    </source>
</evidence>
<dbReference type="SUPFAM" id="SSF55048">
    <property type="entry name" value="Probable ACP-binding domain of malonyl-CoA ACP transacylase"/>
    <property type="match status" value="1"/>
</dbReference>
<evidence type="ECO:0000259" key="67">
    <source>
        <dbReference type="PROSITE" id="PS52019"/>
    </source>
</evidence>
<comment type="catalytic activity">
    <reaction evidence="30">
        <text>(3R)-hydroxyhexadecanoyl-[ACP] = (2E)-hexadecenoyl-[ACP] + H2O</text>
        <dbReference type="Rhea" id="RHEA:41908"/>
        <dbReference type="Rhea" id="RHEA-COMP:9650"/>
        <dbReference type="Rhea" id="RHEA-COMP:9651"/>
        <dbReference type="ChEBI" id="CHEBI:15377"/>
        <dbReference type="ChEBI" id="CHEBI:78480"/>
        <dbReference type="ChEBI" id="CHEBI:78481"/>
    </reaction>
    <physiologicalReaction direction="left-to-right" evidence="30">
        <dbReference type="Rhea" id="RHEA:41909"/>
    </physiologicalReaction>
</comment>
<comment type="catalytic activity">
    <reaction evidence="48">
        <text>(2E)-octenoyl-[ACP] + NADPH + H(+) = octanoyl-[ACP] + NADP(+)</text>
        <dbReference type="Rhea" id="RHEA:41848"/>
        <dbReference type="Rhea" id="RHEA-COMP:9635"/>
        <dbReference type="Rhea" id="RHEA-COMP:9636"/>
        <dbReference type="ChEBI" id="CHEBI:15378"/>
        <dbReference type="ChEBI" id="CHEBI:57783"/>
        <dbReference type="ChEBI" id="CHEBI:58349"/>
        <dbReference type="ChEBI" id="CHEBI:78462"/>
        <dbReference type="ChEBI" id="CHEBI:78463"/>
    </reaction>
    <physiologicalReaction direction="left-to-right" evidence="48">
        <dbReference type="Rhea" id="RHEA:41849"/>
    </physiologicalReaction>
</comment>
<dbReference type="EMBL" id="JAJJHW010001127">
    <property type="protein sequence ID" value="KAH8377960.1"/>
    <property type="molecule type" value="Genomic_DNA"/>
</dbReference>
<evidence type="ECO:0000256" key="55">
    <source>
        <dbReference type="ARBA" id="ARBA00049019"/>
    </source>
</evidence>
<comment type="catalytic activity">
    <reaction evidence="34">
        <text>3-oxooctadecanoyl-[ACP] + NADPH + H(+) = (3R)-hydroxyoctadecanoyl-[ACP] + NADP(+)</text>
        <dbReference type="Rhea" id="RHEA:41920"/>
        <dbReference type="Rhea" id="RHEA-COMP:9653"/>
        <dbReference type="Rhea" id="RHEA-COMP:9654"/>
        <dbReference type="ChEBI" id="CHEBI:15378"/>
        <dbReference type="ChEBI" id="CHEBI:57783"/>
        <dbReference type="ChEBI" id="CHEBI:58349"/>
        <dbReference type="ChEBI" id="CHEBI:78487"/>
        <dbReference type="ChEBI" id="CHEBI:78488"/>
    </reaction>
    <physiologicalReaction direction="left-to-right" evidence="34">
        <dbReference type="Rhea" id="RHEA:41921"/>
    </physiologicalReaction>
</comment>
<dbReference type="Gene3D" id="3.10.129.110">
    <property type="entry name" value="Polyketide synthase dehydratase"/>
    <property type="match status" value="1"/>
</dbReference>
<feature type="active site" description="Proton donor; for dehydratase activity" evidence="64">
    <location>
        <position position="1057"/>
    </location>
</feature>
<feature type="domain" description="Carrier" evidence="65">
    <location>
        <begin position="2038"/>
        <end position="2115"/>
    </location>
</feature>
<evidence type="ECO:0000256" key="43">
    <source>
        <dbReference type="ARBA" id="ARBA00047953"/>
    </source>
</evidence>
<evidence type="ECO:0000256" key="6">
    <source>
        <dbReference type="ARBA" id="ARBA00013191"/>
    </source>
</evidence>
<evidence type="ECO:0000256" key="50">
    <source>
        <dbReference type="ARBA" id="ARBA00048571"/>
    </source>
</evidence>
<dbReference type="Gene3D" id="3.90.180.10">
    <property type="entry name" value="Medium-chain alcohol dehydrogenases, catalytic domain"/>
    <property type="match status" value="1"/>
</dbReference>
<comment type="catalytic activity">
    <reaction evidence="54">
        <text>3-oxotetradecanoyl-[ACP] + NADPH + H(+) = (3R)-hydroxytetradecanoyl-[ACP] + NADP(+)</text>
        <dbReference type="Rhea" id="RHEA:41888"/>
        <dbReference type="Rhea" id="RHEA-COMP:9645"/>
        <dbReference type="Rhea" id="RHEA-COMP:9646"/>
        <dbReference type="ChEBI" id="CHEBI:15378"/>
        <dbReference type="ChEBI" id="CHEBI:57783"/>
        <dbReference type="ChEBI" id="CHEBI:58349"/>
        <dbReference type="ChEBI" id="CHEBI:78473"/>
        <dbReference type="ChEBI" id="CHEBI:78474"/>
    </reaction>
    <physiologicalReaction direction="left-to-right" evidence="54">
        <dbReference type="Rhea" id="RHEA:41889"/>
    </physiologicalReaction>
</comment>
<evidence type="ECO:0000256" key="11">
    <source>
        <dbReference type="ARBA" id="ARBA00022679"/>
    </source>
</evidence>
<evidence type="ECO:0000256" key="2">
    <source>
        <dbReference type="ARBA" id="ARBA00012004"/>
    </source>
</evidence>
<dbReference type="GO" id="GO:0019171">
    <property type="term" value="F:(3R)-hydroxyacyl-[acyl-carrier-protein] dehydratase activity"/>
    <property type="evidence" value="ECO:0007669"/>
    <property type="project" value="UniProtKB-EC"/>
</dbReference>
<gene>
    <name evidence="68" type="ORF">KR093_008108</name>
</gene>
<feature type="region of interest" description="N-terminal hotdog fold" evidence="64">
    <location>
        <begin position="867"/>
        <end position="993"/>
    </location>
</feature>
<evidence type="ECO:0000256" key="61">
    <source>
        <dbReference type="ARBA" id="ARBA00049449"/>
    </source>
</evidence>
<dbReference type="GO" id="GO:0004316">
    <property type="term" value="F:3-oxoacyl-[acyl-carrier-protein] reductase (NADPH) activity"/>
    <property type="evidence" value="ECO:0007669"/>
    <property type="project" value="UniProtKB-EC"/>
</dbReference>
<evidence type="ECO:0000256" key="34">
    <source>
        <dbReference type="ARBA" id="ARBA00047300"/>
    </source>
</evidence>
<dbReference type="Pfam" id="PF21089">
    <property type="entry name" value="PKS_DH_N"/>
    <property type="match status" value="1"/>
</dbReference>
<comment type="catalytic activity">
    <reaction evidence="31">
        <text>(3R)-hydroxybutanoyl-[ACP] = (2E)-butenoyl-[ACP] + H2O</text>
        <dbReference type="Rhea" id="RHEA:41808"/>
        <dbReference type="Rhea" id="RHEA-COMP:9626"/>
        <dbReference type="Rhea" id="RHEA-COMP:9627"/>
        <dbReference type="ChEBI" id="CHEBI:15377"/>
        <dbReference type="ChEBI" id="CHEBI:78451"/>
        <dbReference type="ChEBI" id="CHEBI:78453"/>
    </reaction>
    <physiologicalReaction direction="left-to-right" evidence="31">
        <dbReference type="Rhea" id="RHEA:41809"/>
    </physiologicalReaction>
</comment>
<comment type="function">
    <text evidence="32">Fatty acid synthetase is a multifunctional enzyme that catalyzes the de novo biosynthesis of long-chain saturated fatty acids starting from acetyl-CoA and malonyl-CoA in the presence of NADPH. This multifunctional protein contains 7 catalytic activities and a site for the binding of the prosthetic group 4'-phosphopantetheine of the acyl carrier protein ([ACP]) domain.</text>
</comment>
<dbReference type="SMART" id="SM00822">
    <property type="entry name" value="PKS_KR"/>
    <property type="match status" value="1"/>
</dbReference>
<keyword evidence="8" id="KW-0596">Phosphopantetheine</keyword>
<evidence type="ECO:0000256" key="37">
    <source>
        <dbReference type="ARBA" id="ARBA00047440"/>
    </source>
</evidence>
<comment type="catalytic activity">
    <reaction evidence="44">
        <text>acetyl-[ACP] + malonyl-[ACP] + H(+) = 3-oxobutanoyl-[ACP] + holo-[ACP] + CO2</text>
        <dbReference type="Rhea" id="RHEA:41800"/>
        <dbReference type="Rhea" id="RHEA-COMP:9621"/>
        <dbReference type="Rhea" id="RHEA-COMP:9623"/>
        <dbReference type="Rhea" id="RHEA-COMP:9625"/>
        <dbReference type="Rhea" id="RHEA-COMP:9685"/>
        <dbReference type="ChEBI" id="CHEBI:15378"/>
        <dbReference type="ChEBI" id="CHEBI:16526"/>
        <dbReference type="ChEBI" id="CHEBI:64479"/>
        <dbReference type="ChEBI" id="CHEBI:78446"/>
        <dbReference type="ChEBI" id="CHEBI:78449"/>
        <dbReference type="ChEBI" id="CHEBI:78450"/>
    </reaction>
    <physiologicalReaction direction="left-to-right" evidence="44">
        <dbReference type="Rhea" id="RHEA:41801"/>
    </physiologicalReaction>
</comment>
<evidence type="ECO:0000256" key="15">
    <source>
        <dbReference type="ARBA" id="ARBA00022857"/>
    </source>
</evidence>
<dbReference type="Gene3D" id="3.40.50.1820">
    <property type="entry name" value="alpha/beta hydrolase"/>
    <property type="match status" value="1"/>
</dbReference>
<comment type="catalytic activity">
    <reaction evidence="42">
        <text>(2E)-hexenoyl-[ACP] + NADPH + H(+) = hexanoyl-[ACP] + NADP(+)</text>
        <dbReference type="Rhea" id="RHEA:41832"/>
        <dbReference type="Rhea" id="RHEA-COMP:9631"/>
        <dbReference type="Rhea" id="RHEA-COMP:9632"/>
        <dbReference type="ChEBI" id="CHEBI:15378"/>
        <dbReference type="ChEBI" id="CHEBI:57783"/>
        <dbReference type="ChEBI" id="CHEBI:58349"/>
        <dbReference type="ChEBI" id="CHEBI:78458"/>
        <dbReference type="ChEBI" id="CHEBI:78459"/>
    </reaction>
    <physiologicalReaction direction="left-to-right" evidence="42">
        <dbReference type="Rhea" id="RHEA:41833"/>
    </physiologicalReaction>
</comment>
<feature type="active site" description="Proton acceptor; for dehydratase activity" evidence="64">
    <location>
        <position position="902"/>
    </location>
</feature>
<comment type="catalytic activity">
    <reaction evidence="38">
        <text>tetradecanoyl-[ACP] + malonyl-[ACP] + H(+) = 3-oxohexadecanoyl-[ACP] + holo-[ACP] + CO2</text>
        <dbReference type="Rhea" id="RHEA:41900"/>
        <dbReference type="Rhea" id="RHEA-COMP:9623"/>
        <dbReference type="Rhea" id="RHEA-COMP:9648"/>
        <dbReference type="Rhea" id="RHEA-COMP:9649"/>
        <dbReference type="Rhea" id="RHEA-COMP:9685"/>
        <dbReference type="ChEBI" id="CHEBI:15378"/>
        <dbReference type="ChEBI" id="CHEBI:16526"/>
        <dbReference type="ChEBI" id="CHEBI:64479"/>
        <dbReference type="ChEBI" id="CHEBI:78449"/>
        <dbReference type="ChEBI" id="CHEBI:78477"/>
        <dbReference type="ChEBI" id="CHEBI:78478"/>
    </reaction>
    <physiologicalReaction direction="left-to-right" evidence="38">
        <dbReference type="Rhea" id="RHEA:41901"/>
    </physiologicalReaction>
</comment>
<dbReference type="Gene3D" id="3.30.70.3290">
    <property type="match status" value="1"/>
</dbReference>
<comment type="catalytic activity">
    <reaction evidence="59">
        <text>3-oxohexadecanoyl-[ACP] + NADPH + H(+) = (3R)-hydroxyhexadecanoyl-[ACP] + NADP(+)</text>
        <dbReference type="Rhea" id="RHEA:41904"/>
        <dbReference type="Rhea" id="RHEA-COMP:9649"/>
        <dbReference type="Rhea" id="RHEA-COMP:9650"/>
        <dbReference type="ChEBI" id="CHEBI:15378"/>
        <dbReference type="ChEBI" id="CHEBI:57783"/>
        <dbReference type="ChEBI" id="CHEBI:58349"/>
        <dbReference type="ChEBI" id="CHEBI:78478"/>
        <dbReference type="ChEBI" id="CHEBI:78480"/>
    </reaction>
    <physiologicalReaction direction="left-to-right" evidence="59">
        <dbReference type="Rhea" id="RHEA:41905"/>
    </physiologicalReaction>
</comment>
<comment type="catalytic activity">
    <reaction evidence="24">
        <text>(3R)-hydroxydodecanoyl-[ACP] = (2E)-dodecenoyl-[ACP] + H2O</text>
        <dbReference type="Rhea" id="RHEA:41876"/>
        <dbReference type="Rhea" id="RHEA-COMP:9642"/>
        <dbReference type="Rhea" id="RHEA-COMP:9643"/>
        <dbReference type="ChEBI" id="CHEBI:15377"/>
        <dbReference type="ChEBI" id="CHEBI:78470"/>
        <dbReference type="ChEBI" id="CHEBI:78472"/>
    </reaction>
    <physiologicalReaction direction="left-to-right" evidence="24">
        <dbReference type="Rhea" id="RHEA:41877"/>
    </physiologicalReaction>
</comment>